<dbReference type="SUPFAM" id="SSF47473">
    <property type="entry name" value="EF-hand"/>
    <property type="match status" value="1"/>
</dbReference>
<keyword evidence="2" id="KW-0677">Repeat</keyword>
<name>A0ABQ7H963_DUNSA</name>
<dbReference type="PROSITE" id="PS50222">
    <property type="entry name" value="EF_HAND_2"/>
    <property type="match status" value="3"/>
</dbReference>
<evidence type="ECO:0000259" key="4">
    <source>
        <dbReference type="PROSITE" id="PS50222"/>
    </source>
</evidence>
<keyword evidence="1" id="KW-0479">Metal-binding</keyword>
<evidence type="ECO:0000256" key="2">
    <source>
        <dbReference type="ARBA" id="ARBA00022737"/>
    </source>
</evidence>
<feature type="domain" description="EF-hand" evidence="4">
    <location>
        <begin position="83"/>
        <end position="118"/>
    </location>
</feature>
<dbReference type="Gene3D" id="1.10.238.10">
    <property type="entry name" value="EF-hand"/>
    <property type="match status" value="1"/>
</dbReference>
<organism evidence="5 6">
    <name type="scientific">Dunaliella salina</name>
    <name type="common">Green alga</name>
    <name type="synonym">Protococcus salinus</name>
    <dbReference type="NCBI Taxonomy" id="3046"/>
    <lineage>
        <taxon>Eukaryota</taxon>
        <taxon>Viridiplantae</taxon>
        <taxon>Chlorophyta</taxon>
        <taxon>core chlorophytes</taxon>
        <taxon>Chlorophyceae</taxon>
        <taxon>CS clade</taxon>
        <taxon>Chlamydomonadales</taxon>
        <taxon>Dunaliellaceae</taxon>
        <taxon>Dunaliella</taxon>
    </lineage>
</organism>
<dbReference type="InterPro" id="IPR018247">
    <property type="entry name" value="EF_Hand_1_Ca_BS"/>
</dbReference>
<gene>
    <name evidence="5" type="ORF">DUNSADRAFT_16889</name>
</gene>
<dbReference type="PROSITE" id="PS00018">
    <property type="entry name" value="EF_HAND_1"/>
    <property type="match status" value="3"/>
</dbReference>
<keyword evidence="6" id="KW-1185">Reference proteome</keyword>
<comment type="caution">
    <text evidence="5">The sequence shown here is derived from an EMBL/GenBank/DDBJ whole genome shotgun (WGS) entry which is preliminary data.</text>
</comment>
<evidence type="ECO:0000256" key="1">
    <source>
        <dbReference type="ARBA" id="ARBA00022723"/>
    </source>
</evidence>
<dbReference type="CDD" id="cd00051">
    <property type="entry name" value="EFh"/>
    <property type="match status" value="1"/>
</dbReference>
<sequence length="166" mass="18747">MGAKGSRPSGRLSSADVERLQRRFMKLAGPDGRVAIPKFQSMVELGANPFTGRILQLFDTDNDNHLTLDEFTKAMDYFGELANPEEQYKFAFKIYDMDGDGFIGAQELYQTLSTLVGRTIPDAHLEQIALNTMREYDVDGDDKLSLHEFKNLLSTTDLQHKFSLSM</sequence>
<proteinExistence type="predicted"/>
<protein>
    <recommendedName>
        <fullName evidence="4">EF-hand domain-containing protein</fullName>
    </recommendedName>
</protein>
<dbReference type="SMART" id="SM00054">
    <property type="entry name" value="EFh"/>
    <property type="match status" value="3"/>
</dbReference>
<dbReference type="InterPro" id="IPR002048">
    <property type="entry name" value="EF_hand_dom"/>
</dbReference>
<dbReference type="PANTHER" id="PTHR45942">
    <property type="entry name" value="PROTEIN PHOSPATASE 3 REGULATORY SUBUNIT B ALPHA ISOFORM TYPE 1"/>
    <property type="match status" value="1"/>
</dbReference>
<dbReference type="Pfam" id="PF13499">
    <property type="entry name" value="EF-hand_7"/>
    <property type="match status" value="1"/>
</dbReference>
<feature type="domain" description="EF-hand" evidence="4">
    <location>
        <begin position="53"/>
        <end position="81"/>
    </location>
</feature>
<accession>A0ABQ7H963</accession>
<dbReference type="InterPro" id="IPR011992">
    <property type="entry name" value="EF-hand-dom_pair"/>
</dbReference>
<dbReference type="Pfam" id="PF13833">
    <property type="entry name" value="EF-hand_8"/>
    <property type="match status" value="1"/>
</dbReference>
<dbReference type="Proteomes" id="UP000815325">
    <property type="component" value="Unassembled WGS sequence"/>
</dbReference>
<evidence type="ECO:0000256" key="3">
    <source>
        <dbReference type="ARBA" id="ARBA00022837"/>
    </source>
</evidence>
<feature type="domain" description="EF-hand" evidence="4">
    <location>
        <begin position="124"/>
        <end position="159"/>
    </location>
</feature>
<evidence type="ECO:0000313" key="6">
    <source>
        <dbReference type="Proteomes" id="UP000815325"/>
    </source>
</evidence>
<reference evidence="5" key="1">
    <citation type="submission" date="2017-08" db="EMBL/GenBank/DDBJ databases">
        <authorList>
            <person name="Polle J.E."/>
            <person name="Barry K."/>
            <person name="Cushman J."/>
            <person name="Schmutz J."/>
            <person name="Tran D."/>
            <person name="Hathwaick L.T."/>
            <person name="Yim W.C."/>
            <person name="Jenkins J."/>
            <person name="Mckie-Krisberg Z.M."/>
            <person name="Prochnik S."/>
            <person name="Lindquist E."/>
            <person name="Dockter R.B."/>
            <person name="Adam C."/>
            <person name="Molina H."/>
            <person name="Bunkerborg J."/>
            <person name="Jin E."/>
            <person name="Buchheim M."/>
            <person name="Magnuson J."/>
        </authorList>
    </citation>
    <scope>NUCLEOTIDE SEQUENCE</scope>
    <source>
        <strain evidence="5">CCAP 19/18</strain>
    </source>
</reference>
<evidence type="ECO:0000313" key="5">
    <source>
        <dbReference type="EMBL" id="KAF5843390.1"/>
    </source>
</evidence>
<keyword evidence="3" id="KW-0106">Calcium</keyword>
<dbReference type="EMBL" id="MU069443">
    <property type="protein sequence ID" value="KAF5843390.1"/>
    <property type="molecule type" value="Genomic_DNA"/>
</dbReference>